<dbReference type="GO" id="GO:0016757">
    <property type="term" value="F:glycosyltransferase activity"/>
    <property type="evidence" value="ECO:0007669"/>
    <property type="project" value="UniProtKB-KW"/>
</dbReference>
<feature type="domain" description="Glycosyltransferase subfamily 4-like N-terminal" evidence="3">
    <location>
        <begin position="15"/>
        <end position="205"/>
    </location>
</feature>
<comment type="caution">
    <text evidence="4">The sequence shown here is derived from an EMBL/GenBank/DDBJ whole genome shotgun (WGS) entry which is preliminary data.</text>
</comment>
<dbReference type="Proteomes" id="UP001430614">
    <property type="component" value="Unassembled WGS sequence"/>
</dbReference>
<dbReference type="EC" id="2.4.-.-" evidence="4"/>
<dbReference type="InterPro" id="IPR028098">
    <property type="entry name" value="Glyco_trans_4-like_N"/>
</dbReference>
<evidence type="ECO:0000259" key="3">
    <source>
        <dbReference type="Pfam" id="PF13439"/>
    </source>
</evidence>
<evidence type="ECO:0000313" key="4">
    <source>
        <dbReference type="EMBL" id="MCC8403290.1"/>
    </source>
</evidence>
<keyword evidence="4" id="KW-0328">Glycosyltransferase</keyword>
<keyword evidence="5" id="KW-1185">Reference proteome</keyword>
<organism evidence="4 5">
    <name type="scientific">Paraburkholderia translucens</name>
    <dbReference type="NCBI Taxonomy" id="2886945"/>
    <lineage>
        <taxon>Bacteria</taxon>
        <taxon>Pseudomonadati</taxon>
        <taxon>Pseudomonadota</taxon>
        <taxon>Betaproteobacteria</taxon>
        <taxon>Burkholderiales</taxon>
        <taxon>Burkholderiaceae</taxon>
        <taxon>Paraburkholderia</taxon>
    </lineage>
</organism>
<dbReference type="PANTHER" id="PTHR12526:SF630">
    <property type="entry name" value="GLYCOSYLTRANSFERASE"/>
    <property type="match status" value="1"/>
</dbReference>
<evidence type="ECO:0000256" key="1">
    <source>
        <dbReference type="SAM" id="MobiDB-lite"/>
    </source>
</evidence>
<feature type="region of interest" description="Disordered" evidence="1">
    <location>
        <begin position="396"/>
        <end position="458"/>
    </location>
</feature>
<dbReference type="Pfam" id="PF13439">
    <property type="entry name" value="Glyco_transf_4"/>
    <property type="match status" value="1"/>
</dbReference>
<accession>A0ABS8KEU2</accession>
<feature type="domain" description="Glycosyl transferase family 1" evidence="2">
    <location>
        <begin position="216"/>
        <end position="358"/>
    </location>
</feature>
<dbReference type="Gene3D" id="3.40.50.2000">
    <property type="entry name" value="Glycogen Phosphorylase B"/>
    <property type="match status" value="2"/>
</dbReference>
<name>A0ABS8KEU2_9BURK</name>
<dbReference type="RefSeq" id="WP_230562142.1">
    <property type="nucleotide sequence ID" value="NZ_JAJITC010000007.1"/>
</dbReference>
<dbReference type="EMBL" id="JAJITC010000007">
    <property type="protein sequence ID" value="MCC8403290.1"/>
    <property type="molecule type" value="Genomic_DNA"/>
</dbReference>
<dbReference type="Pfam" id="PF00534">
    <property type="entry name" value="Glycos_transf_1"/>
    <property type="match status" value="1"/>
</dbReference>
<dbReference type="InterPro" id="IPR001296">
    <property type="entry name" value="Glyco_trans_1"/>
</dbReference>
<protein>
    <submittedName>
        <fullName evidence="4">Glycosyltransferase</fullName>
        <ecNumber evidence="4">2.4.-.-</ecNumber>
    </submittedName>
</protein>
<dbReference type="PANTHER" id="PTHR12526">
    <property type="entry name" value="GLYCOSYLTRANSFERASE"/>
    <property type="match status" value="1"/>
</dbReference>
<evidence type="ECO:0000313" key="5">
    <source>
        <dbReference type="Proteomes" id="UP001430614"/>
    </source>
</evidence>
<evidence type="ECO:0000259" key="2">
    <source>
        <dbReference type="Pfam" id="PF00534"/>
    </source>
</evidence>
<reference evidence="4 5" key="1">
    <citation type="submission" date="2021-11" db="EMBL/GenBank/DDBJ databases">
        <authorList>
            <person name="Oh E.-T."/>
            <person name="Kim S.-B."/>
        </authorList>
    </citation>
    <scope>NUCLEOTIDE SEQUENCE [LARGE SCALE GENOMIC DNA]</scope>
    <source>
        <strain evidence="4 5">MMS20-SJTN17</strain>
    </source>
</reference>
<keyword evidence="4" id="KW-0808">Transferase</keyword>
<feature type="compositionally biased region" description="Basic and acidic residues" evidence="1">
    <location>
        <begin position="415"/>
        <end position="458"/>
    </location>
</feature>
<proteinExistence type="predicted"/>
<dbReference type="SUPFAM" id="SSF53756">
    <property type="entry name" value="UDP-Glycosyltransferase/glycogen phosphorylase"/>
    <property type="match status" value="1"/>
</dbReference>
<sequence>MKITLCANRFPPNVVGGAEVMVHALAVELKRRGHDVSVLTLSNTRKGERTTRDELDVHVLPNLNVYDQFRHGERGRIVKMLFGIVDVFNPLMFALTWWRLKTLDPDVLCTNTLKGIGPALWVAARLRGLPVVHVNHDYWLLCPRSTMFADDKACVTPCGQCRAVARPKAWLSRMVDRAVSVSRFVDERHREVGFFPRSEPIVIHNAPPLMRGMNAKPHVPGKPFKVGFIGRADATKGIEQFFASIAAADVPNLEVHIAGKDNERCIPALVARYPQLKVTHNGFMPREAFYGLVDLVVVTSMWDEPFGIVSIEPWEFFKPSVAFASGGLPEIYARVPELIVPRGDTAALGALIARLAGDGAFYDAVARRCHAERSRFMQREQVDEYERIFNSVANKRAPDASPAGARSTLAIDQTRTLRRDRVQNENQTRADGDDSGHPGDGEQRTRADALLHSGSDRQ</sequence>
<gene>
    <name evidence="4" type="ORF">LJ655_15560</name>
</gene>